<dbReference type="Proteomes" id="UP001314205">
    <property type="component" value="Unassembled WGS sequence"/>
</dbReference>
<evidence type="ECO:0000313" key="4">
    <source>
        <dbReference type="Proteomes" id="UP001314205"/>
    </source>
</evidence>
<protein>
    <recommendedName>
        <fullName evidence="2">PiggyBac transposable element-derived protein domain-containing protein</fullName>
    </recommendedName>
</protein>
<comment type="caution">
    <text evidence="3">The sequence shown here is derived from an EMBL/GenBank/DDBJ whole genome shotgun (WGS) entry which is preliminary data.</text>
</comment>
<dbReference type="PANTHER" id="PTHR47055">
    <property type="entry name" value="DDE_TNP_1_7 DOMAIN-CONTAINING PROTEIN"/>
    <property type="match status" value="1"/>
</dbReference>
<feature type="region of interest" description="Disordered" evidence="1">
    <location>
        <begin position="289"/>
        <end position="309"/>
    </location>
</feature>
<proteinExistence type="predicted"/>
<dbReference type="EMBL" id="CAVLGL010000137">
    <property type="protein sequence ID" value="CAK1601731.1"/>
    <property type="molecule type" value="Genomic_DNA"/>
</dbReference>
<name>A0AAV1M271_9NEOP</name>
<dbReference type="Pfam" id="PF13843">
    <property type="entry name" value="DDE_Tnp_1_7"/>
    <property type="match status" value="1"/>
</dbReference>
<gene>
    <name evidence="3" type="ORF">PARMNEM_LOCUS20326</name>
</gene>
<accession>A0AAV1M271</accession>
<reference evidence="3 4" key="1">
    <citation type="submission" date="2023-11" db="EMBL/GenBank/DDBJ databases">
        <authorList>
            <person name="Hedman E."/>
            <person name="Englund M."/>
            <person name="Stromberg M."/>
            <person name="Nyberg Akerstrom W."/>
            <person name="Nylinder S."/>
            <person name="Jareborg N."/>
            <person name="Kallberg Y."/>
            <person name="Kronander E."/>
        </authorList>
    </citation>
    <scope>NUCLEOTIDE SEQUENCE [LARGE SCALE GENOMIC DNA]</scope>
</reference>
<sequence>MFKVRPLCDMLMQKFSQFGVFHENISIDESMIKYYGHHSSKQFIRGKPIRFGYKNWVAASSDGYCYSFDLYCGKTAEISKASLGNRVVKSLLNKMPTIPEEHTVYFDNFFTSCDLLRDLKESGYKATGTIRDNRTKKCPLRPVNIMKKSARAEFDYKFDINNELLLVRWKDNIVCTIGTNFDTIEPIGKVKRWCSQNRQKGDVSIPRLFLNYNKGMGGVDEMDGSISLYRVSIRGKKWWWAIFTYLLDMSISNAWRLHTLAGSECLDQLAFRRHIARNYLQLRNCNKSRRSGSTIGGLSPSNNGHNPGKLPKQLRCVICHPRIK</sequence>
<evidence type="ECO:0000313" key="3">
    <source>
        <dbReference type="EMBL" id="CAK1601731.1"/>
    </source>
</evidence>
<evidence type="ECO:0000256" key="1">
    <source>
        <dbReference type="SAM" id="MobiDB-lite"/>
    </source>
</evidence>
<dbReference type="InterPro" id="IPR052638">
    <property type="entry name" value="PiggyBac_TE-derived"/>
</dbReference>
<dbReference type="InterPro" id="IPR029526">
    <property type="entry name" value="PGBD"/>
</dbReference>
<keyword evidence="4" id="KW-1185">Reference proteome</keyword>
<evidence type="ECO:0000259" key="2">
    <source>
        <dbReference type="Pfam" id="PF13843"/>
    </source>
</evidence>
<organism evidence="3 4">
    <name type="scientific">Parnassius mnemosyne</name>
    <name type="common">clouded apollo</name>
    <dbReference type="NCBI Taxonomy" id="213953"/>
    <lineage>
        <taxon>Eukaryota</taxon>
        <taxon>Metazoa</taxon>
        <taxon>Ecdysozoa</taxon>
        <taxon>Arthropoda</taxon>
        <taxon>Hexapoda</taxon>
        <taxon>Insecta</taxon>
        <taxon>Pterygota</taxon>
        <taxon>Neoptera</taxon>
        <taxon>Endopterygota</taxon>
        <taxon>Lepidoptera</taxon>
        <taxon>Glossata</taxon>
        <taxon>Ditrysia</taxon>
        <taxon>Papilionoidea</taxon>
        <taxon>Papilionidae</taxon>
        <taxon>Parnassiinae</taxon>
        <taxon>Parnassini</taxon>
        <taxon>Parnassius</taxon>
        <taxon>Driopa</taxon>
    </lineage>
</organism>
<dbReference type="GO" id="GO:0043565">
    <property type="term" value="F:sequence-specific DNA binding"/>
    <property type="evidence" value="ECO:0007669"/>
    <property type="project" value="TreeGrafter"/>
</dbReference>
<dbReference type="AlphaFoldDB" id="A0AAV1M271"/>
<feature type="domain" description="PiggyBac transposable element-derived protein" evidence="2">
    <location>
        <begin position="3"/>
        <end position="255"/>
    </location>
</feature>
<dbReference type="PANTHER" id="PTHR47055:SF3">
    <property type="entry name" value="PHORBOL-ESTER_DAG-TYPE DOMAIN-CONTAINING PROTEIN"/>
    <property type="match status" value="1"/>
</dbReference>